<dbReference type="EMBL" id="JAHLQI010000002">
    <property type="protein sequence ID" value="MBU5490246.1"/>
    <property type="molecule type" value="Genomic_DNA"/>
</dbReference>
<dbReference type="PANTHER" id="PTHR46796:SF13">
    <property type="entry name" value="HTH-TYPE TRANSCRIPTIONAL ACTIVATOR RHAS"/>
    <property type="match status" value="1"/>
</dbReference>
<dbReference type="Proteomes" id="UP000783588">
    <property type="component" value="Unassembled WGS sequence"/>
</dbReference>
<evidence type="ECO:0000259" key="4">
    <source>
        <dbReference type="PROSITE" id="PS01124"/>
    </source>
</evidence>
<accession>A0ABS6ERC8</accession>
<evidence type="ECO:0000256" key="3">
    <source>
        <dbReference type="ARBA" id="ARBA00023163"/>
    </source>
</evidence>
<dbReference type="SMART" id="SM00342">
    <property type="entry name" value="HTH_ARAC"/>
    <property type="match status" value="1"/>
</dbReference>
<dbReference type="InterPro" id="IPR003313">
    <property type="entry name" value="AraC-bd"/>
</dbReference>
<dbReference type="InterPro" id="IPR018060">
    <property type="entry name" value="HTH_AraC"/>
</dbReference>
<dbReference type="Pfam" id="PF12833">
    <property type="entry name" value="HTH_18"/>
    <property type="match status" value="1"/>
</dbReference>
<evidence type="ECO:0000256" key="1">
    <source>
        <dbReference type="ARBA" id="ARBA00023015"/>
    </source>
</evidence>
<gene>
    <name evidence="5" type="ORF">KQI75_06360</name>
</gene>
<evidence type="ECO:0000256" key="2">
    <source>
        <dbReference type="ARBA" id="ARBA00023125"/>
    </source>
</evidence>
<dbReference type="RefSeq" id="WP_216469880.1">
    <property type="nucleotide sequence ID" value="NZ_JAHLQI010000002.1"/>
</dbReference>
<sequence length="279" mass="31141">MVEFTTQFCDSASFSQTALRQYGRYEKDADFTQLPILNEHTVITYITEGSGSLKLGSSMHTIEPGSILVMFPDVCVNASALHGPIQLMWAEMSGDALPKILARAGLTPQKPILSLADLGDNCKTKSTLAQLTAPDTELGALAAYGLAMEMLDYLVQESPRPCQPKVSNLQQYYVEKSIRYIKTKYPQDISVEDVAQYCGLNRSYLGKLFRDATGMTTQEYLIRQRMSVACHYLEIGAAPIATIARSVGYPNQLHFSRAFHKVFGIPPREWQKRNRKNAK</sequence>
<protein>
    <submittedName>
        <fullName evidence="5">AraC family transcriptional regulator</fullName>
    </submittedName>
</protein>
<evidence type="ECO:0000313" key="5">
    <source>
        <dbReference type="EMBL" id="MBU5490246.1"/>
    </source>
</evidence>
<organism evidence="5 6">
    <name type="scientific">Butyricicoccus intestinisimiae</name>
    <dbReference type="NCBI Taxonomy" id="2841509"/>
    <lineage>
        <taxon>Bacteria</taxon>
        <taxon>Bacillati</taxon>
        <taxon>Bacillota</taxon>
        <taxon>Clostridia</taxon>
        <taxon>Eubacteriales</taxon>
        <taxon>Butyricicoccaceae</taxon>
        <taxon>Butyricicoccus</taxon>
    </lineage>
</organism>
<name>A0ABS6ERC8_9FIRM</name>
<keyword evidence="6" id="KW-1185">Reference proteome</keyword>
<keyword evidence="3" id="KW-0804">Transcription</keyword>
<dbReference type="Pfam" id="PF02311">
    <property type="entry name" value="AraC_binding"/>
    <property type="match status" value="1"/>
</dbReference>
<feature type="domain" description="HTH araC/xylS-type" evidence="4">
    <location>
        <begin position="175"/>
        <end position="273"/>
    </location>
</feature>
<comment type="caution">
    <text evidence="5">The sequence shown here is derived from an EMBL/GenBank/DDBJ whole genome shotgun (WGS) entry which is preliminary data.</text>
</comment>
<evidence type="ECO:0000313" key="6">
    <source>
        <dbReference type="Proteomes" id="UP000783588"/>
    </source>
</evidence>
<dbReference type="PROSITE" id="PS01124">
    <property type="entry name" value="HTH_ARAC_FAMILY_2"/>
    <property type="match status" value="1"/>
</dbReference>
<dbReference type="InterPro" id="IPR050204">
    <property type="entry name" value="AraC_XylS_family_regulators"/>
</dbReference>
<dbReference type="PANTHER" id="PTHR46796">
    <property type="entry name" value="HTH-TYPE TRANSCRIPTIONAL ACTIVATOR RHAS-RELATED"/>
    <property type="match status" value="1"/>
</dbReference>
<reference evidence="5 6" key="1">
    <citation type="submission" date="2021-06" db="EMBL/GenBank/DDBJ databases">
        <authorList>
            <person name="Sun Q."/>
            <person name="Li D."/>
        </authorList>
    </citation>
    <scope>NUCLEOTIDE SEQUENCE [LARGE SCALE GENOMIC DNA]</scope>
    <source>
        <strain evidence="5 6">MSJd-7</strain>
    </source>
</reference>
<keyword evidence="2" id="KW-0238">DNA-binding</keyword>
<proteinExistence type="predicted"/>
<keyword evidence="1" id="KW-0805">Transcription regulation</keyword>